<proteinExistence type="predicted"/>
<name>A0A1H9R896_9BACI</name>
<keyword evidence="1" id="KW-0378">Hydrolase</keyword>
<feature type="transmembrane region" description="Helical" evidence="3">
    <location>
        <begin position="20"/>
        <end position="41"/>
    </location>
</feature>
<accession>A0A1H9R896</accession>
<gene>
    <name evidence="4" type="ORF">SAMN04487944_10864</name>
</gene>
<evidence type="ECO:0000313" key="5">
    <source>
        <dbReference type="Proteomes" id="UP000199687"/>
    </source>
</evidence>
<keyword evidence="5" id="KW-1185">Reference proteome</keyword>
<dbReference type="Pfam" id="PF04203">
    <property type="entry name" value="Sortase"/>
    <property type="match status" value="1"/>
</dbReference>
<keyword evidence="3" id="KW-1133">Transmembrane helix</keyword>
<dbReference type="InterPro" id="IPR023365">
    <property type="entry name" value="Sortase_dom-sf"/>
</dbReference>
<reference evidence="4 5" key="1">
    <citation type="submission" date="2016-10" db="EMBL/GenBank/DDBJ databases">
        <authorList>
            <person name="de Groot N.N."/>
        </authorList>
    </citation>
    <scope>NUCLEOTIDE SEQUENCE [LARGE SCALE GENOMIC DNA]</scope>
    <source>
        <strain evidence="4 5">CGMCC 1.7727</strain>
    </source>
</reference>
<dbReference type="Proteomes" id="UP000199687">
    <property type="component" value="Unassembled WGS sequence"/>
</dbReference>
<dbReference type="STRING" id="531814.SAMN04487944_10864"/>
<dbReference type="EMBL" id="FOGL01000008">
    <property type="protein sequence ID" value="SER68898.1"/>
    <property type="molecule type" value="Genomic_DNA"/>
</dbReference>
<dbReference type="NCBIfam" id="NF033746">
    <property type="entry name" value="class_D_sortase"/>
    <property type="match status" value="1"/>
</dbReference>
<dbReference type="CDD" id="cd05828">
    <property type="entry name" value="Sortase_D_1"/>
    <property type="match status" value="1"/>
</dbReference>
<protein>
    <submittedName>
        <fullName evidence="4">Sortase A</fullName>
    </submittedName>
</protein>
<evidence type="ECO:0000256" key="3">
    <source>
        <dbReference type="SAM" id="Phobius"/>
    </source>
</evidence>
<dbReference type="InterPro" id="IPR041999">
    <property type="entry name" value="Sortase_D_1"/>
</dbReference>
<sequence>MGMKRRGQAKSKKRKVWKWVLIGIPISFIIAGISIVAIFGWEMTKSTVYLSKTVVMPYKPENKPKVFKTDYWETIPKPGESLGALNIESLDLSYPVVQGTRESELEEGIGHMMGTMLPGQGGHVILSGHRDTVFRELEHLETGDEITFSTKYGDFIYEAVDFEIVSADDRTVAVPKDYETLTLTTCYPFDFIGDAPDRYIVYTELKSSPQ</sequence>
<dbReference type="InterPro" id="IPR053525">
    <property type="entry name" value="Sortase_D"/>
</dbReference>
<evidence type="ECO:0000313" key="4">
    <source>
        <dbReference type="EMBL" id="SER68898.1"/>
    </source>
</evidence>
<evidence type="ECO:0000256" key="2">
    <source>
        <dbReference type="PIRSR" id="PIRSR605754-1"/>
    </source>
</evidence>
<dbReference type="InterPro" id="IPR005754">
    <property type="entry name" value="Sortase"/>
</dbReference>
<evidence type="ECO:0000256" key="1">
    <source>
        <dbReference type="ARBA" id="ARBA00022801"/>
    </source>
</evidence>
<dbReference type="GO" id="GO:0016787">
    <property type="term" value="F:hydrolase activity"/>
    <property type="evidence" value="ECO:0007669"/>
    <property type="project" value="UniProtKB-KW"/>
</dbReference>
<dbReference type="Gene3D" id="2.40.260.10">
    <property type="entry name" value="Sortase"/>
    <property type="match status" value="1"/>
</dbReference>
<feature type="active site" description="Proton donor/acceptor" evidence="2">
    <location>
        <position position="129"/>
    </location>
</feature>
<keyword evidence="3" id="KW-0812">Transmembrane</keyword>
<keyword evidence="3" id="KW-0472">Membrane</keyword>
<dbReference type="NCBIfam" id="TIGR01076">
    <property type="entry name" value="sortase_fam"/>
    <property type="match status" value="1"/>
</dbReference>
<feature type="active site" description="Acyl-thioester intermediate" evidence="2">
    <location>
        <position position="186"/>
    </location>
</feature>
<organism evidence="4 5">
    <name type="scientific">Gracilibacillus ureilyticus</name>
    <dbReference type="NCBI Taxonomy" id="531814"/>
    <lineage>
        <taxon>Bacteria</taxon>
        <taxon>Bacillati</taxon>
        <taxon>Bacillota</taxon>
        <taxon>Bacilli</taxon>
        <taxon>Bacillales</taxon>
        <taxon>Bacillaceae</taxon>
        <taxon>Gracilibacillus</taxon>
    </lineage>
</organism>
<dbReference type="AlphaFoldDB" id="A0A1H9R896"/>
<dbReference type="SUPFAM" id="SSF63817">
    <property type="entry name" value="Sortase"/>
    <property type="match status" value="1"/>
</dbReference>